<dbReference type="InterPro" id="IPR010611">
    <property type="entry name" value="3D_dom"/>
</dbReference>
<dbReference type="RefSeq" id="WP_091364540.1">
    <property type="nucleotide sequence ID" value="NZ_FMXA01000011.1"/>
</dbReference>
<dbReference type="Gene3D" id="2.20.230.10">
    <property type="entry name" value="Resuscitation-promoting factor rpfb"/>
    <property type="match status" value="1"/>
</dbReference>
<evidence type="ECO:0000313" key="4">
    <source>
        <dbReference type="EMBL" id="SDA51205.1"/>
    </source>
</evidence>
<feature type="signal peptide" evidence="2">
    <location>
        <begin position="1"/>
        <end position="21"/>
    </location>
</feature>
<accession>A0A1G5W1W3</accession>
<dbReference type="InterPro" id="IPR007137">
    <property type="entry name" value="DUF348"/>
</dbReference>
<dbReference type="GeneID" id="87756048"/>
<dbReference type="PANTHER" id="PTHR39160:SF4">
    <property type="entry name" value="RESUSCITATION-PROMOTING FACTOR RPFB"/>
    <property type="match status" value="1"/>
</dbReference>
<dbReference type="OrthoDB" id="9798935at2"/>
<keyword evidence="1 2" id="KW-0732">Signal</keyword>
<gene>
    <name evidence="4" type="ORF">SAMN02910343_01025</name>
</gene>
<evidence type="ECO:0000256" key="1">
    <source>
        <dbReference type="ARBA" id="ARBA00022729"/>
    </source>
</evidence>
<evidence type="ECO:0000313" key="5">
    <source>
        <dbReference type="Proteomes" id="UP000199689"/>
    </source>
</evidence>
<dbReference type="PROSITE" id="PS51109">
    <property type="entry name" value="G5"/>
    <property type="match status" value="1"/>
</dbReference>
<sequence>MKLRKLRHVAASMFIAVAAVASTQMTMAAFSFTPQQFGEKAVTIIDGSKRKVVRTNATEYSHILFEENINMGAHDTYWSSTPVVENGSIVVIERATPVTIEEDGKTRKIYTTDKTVQGVLNSEGYDWKKKMALEDGMEVIRPNMVIHVVPYTTKQVTMKQNGPVYYDRWYDSTLPAGQDVIVDPGEGDKEEVVVQQVIVDGKVLKSQVLQTKTLAPGRHGKLKTGSRTGENVGKVIHMTATAYHPSDGNGAGITATGTRAGYGTAAVDPRVIPLGSKIYVSGYGEAVAEDTGGAIKGQRIDLCMEDYAQCYSFGRRTVEVFVNY</sequence>
<feature type="domain" description="G5" evidence="3">
    <location>
        <begin position="148"/>
        <end position="228"/>
    </location>
</feature>
<keyword evidence="5" id="KW-1185">Reference proteome</keyword>
<dbReference type="InterPro" id="IPR051933">
    <property type="entry name" value="Resuscitation_pf_RpfB"/>
</dbReference>
<dbReference type="EMBL" id="FMXA01000011">
    <property type="protein sequence ID" value="SDA51205.1"/>
    <property type="molecule type" value="Genomic_DNA"/>
</dbReference>
<dbReference type="InterPro" id="IPR059180">
    <property type="entry name" value="3D_YorM"/>
</dbReference>
<dbReference type="Gene3D" id="2.40.40.10">
    <property type="entry name" value="RlpA-like domain"/>
    <property type="match status" value="1"/>
</dbReference>
<dbReference type="InterPro" id="IPR036908">
    <property type="entry name" value="RlpA-like_sf"/>
</dbReference>
<dbReference type="SUPFAM" id="SSF50685">
    <property type="entry name" value="Barwin-like endoglucanases"/>
    <property type="match status" value="1"/>
</dbReference>
<dbReference type="GO" id="GO:0004553">
    <property type="term" value="F:hydrolase activity, hydrolyzing O-glycosyl compounds"/>
    <property type="evidence" value="ECO:0007669"/>
    <property type="project" value="InterPro"/>
</dbReference>
<protein>
    <submittedName>
        <fullName evidence="4">3D (Asp-Asp-Asp) domain-containing protein</fullName>
    </submittedName>
</protein>
<evidence type="ECO:0000259" key="3">
    <source>
        <dbReference type="PROSITE" id="PS51109"/>
    </source>
</evidence>
<evidence type="ECO:0000256" key="2">
    <source>
        <dbReference type="SAM" id="SignalP"/>
    </source>
</evidence>
<dbReference type="GO" id="GO:0009254">
    <property type="term" value="P:peptidoglycan turnover"/>
    <property type="evidence" value="ECO:0007669"/>
    <property type="project" value="InterPro"/>
</dbReference>
<dbReference type="AlphaFoldDB" id="A0A1G5W1W3"/>
<dbReference type="Pfam" id="PF06725">
    <property type="entry name" value="3D"/>
    <property type="match status" value="1"/>
</dbReference>
<dbReference type="STRING" id="209880.SAMN02910343_01025"/>
<dbReference type="Pfam" id="PF07501">
    <property type="entry name" value="G5"/>
    <property type="match status" value="1"/>
</dbReference>
<feature type="chain" id="PRO_5038726603" evidence="2">
    <location>
        <begin position="22"/>
        <end position="324"/>
    </location>
</feature>
<dbReference type="Proteomes" id="UP000199689">
    <property type="component" value="Unassembled WGS sequence"/>
</dbReference>
<reference evidence="4 5" key="1">
    <citation type="submission" date="2016-10" db="EMBL/GenBank/DDBJ databases">
        <authorList>
            <person name="de Groot N.N."/>
        </authorList>
    </citation>
    <scope>NUCLEOTIDE SEQUENCE [LARGE SCALE GENOMIC DNA]</scope>
    <source>
        <strain evidence="4 5">DSM 15230</strain>
    </source>
</reference>
<dbReference type="GO" id="GO:0019867">
    <property type="term" value="C:outer membrane"/>
    <property type="evidence" value="ECO:0007669"/>
    <property type="project" value="InterPro"/>
</dbReference>
<dbReference type="InterPro" id="IPR011098">
    <property type="entry name" value="G5_dom"/>
</dbReference>
<name>A0A1G5W1W3_9FIRM</name>
<dbReference type="CDD" id="cd14667">
    <property type="entry name" value="3D_containing_proteins"/>
    <property type="match status" value="1"/>
</dbReference>
<dbReference type="Pfam" id="PF03990">
    <property type="entry name" value="DUF348"/>
    <property type="match status" value="1"/>
</dbReference>
<organism evidence="4 5">
    <name type="scientific">Allisonella histaminiformans</name>
    <dbReference type="NCBI Taxonomy" id="209880"/>
    <lineage>
        <taxon>Bacteria</taxon>
        <taxon>Bacillati</taxon>
        <taxon>Bacillota</taxon>
        <taxon>Negativicutes</taxon>
        <taxon>Veillonellales</taxon>
        <taxon>Veillonellaceae</taxon>
        <taxon>Allisonella</taxon>
    </lineage>
</organism>
<dbReference type="PANTHER" id="PTHR39160">
    <property type="entry name" value="CELL WALL-BINDING PROTEIN YOCH"/>
    <property type="match status" value="1"/>
</dbReference>
<proteinExistence type="predicted"/>